<keyword evidence="1" id="KW-1133">Transmembrane helix</keyword>
<dbReference type="AlphaFoldDB" id="A0A917HWS9"/>
<comment type="caution">
    <text evidence="2">The sequence shown here is derived from an EMBL/GenBank/DDBJ whole genome shotgun (WGS) entry which is preliminary data.</text>
</comment>
<reference evidence="2" key="1">
    <citation type="journal article" date="2014" name="Int. J. Syst. Evol. Microbiol.">
        <title>Complete genome sequence of Corynebacterium casei LMG S-19264T (=DSM 44701T), isolated from a smear-ripened cheese.</title>
        <authorList>
            <consortium name="US DOE Joint Genome Institute (JGI-PGF)"/>
            <person name="Walter F."/>
            <person name="Albersmeier A."/>
            <person name="Kalinowski J."/>
            <person name="Ruckert C."/>
        </authorList>
    </citation>
    <scope>NUCLEOTIDE SEQUENCE</scope>
    <source>
        <strain evidence="2">CGMCC 1.15763</strain>
    </source>
</reference>
<proteinExistence type="predicted"/>
<accession>A0A917HWS9</accession>
<keyword evidence="1" id="KW-0472">Membrane</keyword>
<dbReference type="RefSeq" id="WP_188597978.1">
    <property type="nucleotide sequence ID" value="NZ_BMJW01000001.1"/>
</dbReference>
<keyword evidence="1" id="KW-0812">Transmembrane</keyword>
<dbReference type="EMBL" id="BMJW01000001">
    <property type="protein sequence ID" value="GGG93318.1"/>
    <property type="molecule type" value="Genomic_DNA"/>
</dbReference>
<protein>
    <submittedName>
        <fullName evidence="2">Uncharacterized protein</fullName>
    </submittedName>
</protein>
<evidence type="ECO:0000313" key="3">
    <source>
        <dbReference type="Proteomes" id="UP000633278"/>
    </source>
</evidence>
<evidence type="ECO:0000313" key="2">
    <source>
        <dbReference type="EMBL" id="GGG93318.1"/>
    </source>
</evidence>
<gene>
    <name evidence="2" type="ORF">GCM10011416_08020</name>
</gene>
<reference evidence="2" key="2">
    <citation type="submission" date="2020-09" db="EMBL/GenBank/DDBJ databases">
        <authorList>
            <person name="Sun Q."/>
            <person name="Zhou Y."/>
        </authorList>
    </citation>
    <scope>NUCLEOTIDE SEQUENCE</scope>
    <source>
        <strain evidence="2">CGMCC 1.15763</strain>
    </source>
</reference>
<feature type="transmembrane region" description="Helical" evidence="1">
    <location>
        <begin position="7"/>
        <end position="30"/>
    </location>
</feature>
<dbReference type="Proteomes" id="UP000633278">
    <property type="component" value="Unassembled WGS sequence"/>
</dbReference>
<keyword evidence="3" id="KW-1185">Reference proteome</keyword>
<organism evidence="2 3">
    <name type="scientific">Polaribacter pacificus</name>
    <dbReference type="NCBI Taxonomy" id="1775173"/>
    <lineage>
        <taxon>Bacteria</taxon>
        <taxon>Pseudomonadati</taxon>
        <taxon>Bacteroidota</taxon>
        <taxon>Flavobacteriia</taxon>
        <taxon>Flavobacteriales</taxon>
        <taxon>Flavobacteriaceae</taxon>
    </lineage>
</organism>
<sequence length="53" mass="5978">MKAVKKIIGIFFLIFLTGVIISVLSIQATFKKPQQETVKVFEPTELLLLDKTV</sequence>
<evidence type="ECO:0000256" key="1">
    <source>
        <dbReference type="SAM" id="Phobius"/>
    </source>
</evidence>
<name>A0A917HWS9_9FLAO</name>